<dbReference type="PaxDb" id="5141-EFNCRP00000008888"/>
<sequence length="108" mass="11684">MRRRRVDGGLASEITFYPVGGELKPSRPHRGATRQIRGRLDIQDMMPLQSKIPHQGTINSKLMLPTSTAVGFLTASDSLPNSGWVYQPVPRGAGLVGLVGHHQSLGNS</sequence>
<protein>
    <submittedName>
        <fullName evidence="1">Questionable protein</fullName>
    </submittedName>
</protein>
<name>Q1K6E2_NEUCR</name>
<reference evidence="1 2" key="1">
    <citation type="journal article" date="2003" name="Nature">
        <title>The genome sequence of the filamentous fungus Neurospora crassa.</title>
        <authorList>
            <person name="Galagan J.E."/>
            <person name="Calvo S.E."/>
            <person name="Borkovich K.A."/>
            <person name="Selker E.U."/>
            <person name="Read N.D."/>
            <person name="Jaffe D."/>
            <person name="FitzHugh W."/>
            <person name="Ma L.J."/>
            <person name="Smirnov S."/>
            <person name="Purcell S."/>
            <person name="Rehman B."/>
            <person name="Elkins T."/>
            <person name="Engels R."/>
            <person name="Wang S."/>
            <person name="Nielsen C.B."/>
            <person name="Butler J."/>
            <person name="Endrizzi M."/>
            <person name="Qui D."/>
            <person name="Ianakiev P."/>
            <person name="Bell-Pedersen D."/>
            <person name="Nelson M.A."/>
            <person name="Werner-Washburne M."/>
            <person name="Selitrennikoff C.P."/>
            <person name="Kinsey J.A."/>
            <person name="Braun E.L."/>
            <person name="Zelter A."/>
            <person name="Schulte U."/>
            <person name="Kothe G.O."/>
            <person name="Jedd G."/>
            <person name="Mewes W."/>
            <person name="Staben C."/>
            <person name="Marcotte E."/>
            <person name="Greenberg D."/>
            <person name="Roy A."/>
            <person name="Foley K."/>
            <person name="Naylor J."/>
            <person name="Stange-Thomann N."/>
            <person name="Barrett R."/>
            <person name="Gnerre S."/>
            <person name="Kamal M."/>
            <person name="Kamvysselis M."/>
            <person name="Mauceli E."/>
            <person name="Bielke C."/>
            <person name="Rudd S."/>
            <person name="Frishman D."/>
            <person name="Krystofova S."/>
            <person name="Rasmussen C."/>
            <person name="Metzenberg R.L."/>
            <person name="Perkins D.D."/>
            <person name="Kroken S."/>
            <person name="Cogoni C."/>
            <person name="Macino G."/>
            <person name="Catcheside D."/>
            <person name="Li W."/>
            <person name="Pratt R.J."/>
            <person name="Osmani S.A."/>
            <person name="DeSouza C.P."/>
            <person name="Glass L."/>
            <person name="Orbach M.J."/>
            <person name="Berglund J.A."/>
            <person name="Voelker R."/>
            <person name="Yarden O."/>
            <person name="Plamann M."/>
            <person name="Seiler S."/>
            <person name="Dunlap J."/>
            <person name="Radford A."/>
            <person name="Aramayo R."/>
            <person name="Natvig D.O."/>
            <person name="Alex L.A."/>
            <person name="Mannhaupt G."/>
            <person name="Ebbole D.J."/>
            <person name="Freitag M."/>
            <person name="Paulsen I."/>
            <person name="Sachs M.S."/>
            <person name="Lander E.S."/>
            <person name="Nusbaum C."/>
            <person name="Birren B."/>
        </authorList>
    </citation>
    <scope>NUCLEOTIDE SEQUENCE [LARGE SCALE GENOMIC DNA]</scope>
    <source>
        <strain evidence="2">ATCC 24698 / 74-OR23-1A / CBS 708.71 / DSM 1257 / FGSC 987</strain>
    </source>
</reference>
<accession>Q1K6E2</accession>
<dbReference type="InParanoid" id="Q1K6E2"/>
<dbReference type="RefSeq" id="XP_959142.1">
    <property type="nucleotide sequence ID" value="XM_954049.1"/>
</dbReference>
<proteinExistence type="predicted"/>
<dbReference type="EMBL" id="CM002236">
    <property type="protein sequence ID" value="EAA29906.1"/>
    <property type="molecule type" value="Genomic_DNA"/>
</dbReference>
<dbReference type="Proteomes" id="UP000001805">
    <property type="component" value="Chromosome 1, Linkage Group I"/>
</dbReference>
<evidence type="ECO:0000313" key="1">
    <source>
        <dbReference type="EMBL" id="EAA29906.1"/>
    </source>
</evidence>
<dbReference type="AlphaFoldDB" id="Q1K6E2"/>
<dbReference type="GeneID" id="3875319"/>
<evidence type="ECO:0000313" key="2">
    <source>
        <dbReference type="Proteomes" id="UP000001805"/>
    </source>
</evidence>
<gene>
    <name evidence="1" type="ORF">NCU09198</name>
</gene>
<keyword evidence="2" id="KW-1185">Reference proteome</keyword>
<dbReference type="HOGENOM" id="CLU_2197647_0_0_1"/>
<organism evidence="1 2">
    <name type="scientific">Neurospora crassa (strain ATCC 24698 / 74-OR23-1A / CBS 708.71 / DSM 1257 / FGSC 987)</name>
    <dbReference type="NCBI Taxonomy" id="367110"/>
    <lineage>
        <taxon>Eukaryota</taxon>
        <taxon>Fungi</taxon>
        <taxon>Dikarya</taxon>
        <taxon>Ascomycota</taxon>
        <taxon>Pezizomycotina</taxon>
        <taxon>Sordariomycetes</taxon>
        <taxon>Sordariomycetidae</taxon>
        <taxon>Sordariales</taxon>
        <taxon>Sordariaceae</taxon>
        <taxon>Neurospora</taxon>
    </lineage>
</organism>
<dbReference type="KEGG" id="ncr:NCU09198"/>
<dbReference type="VEuPathDB" id="FungiDB:NCU09198"/>